<feature type="repeat" description="TPR" evidence="2">
    <location>
        <begin position="167"/>
        <end position="200"/>
    </location>
</feature>
<dbReference type="SMART" id="SM00028">
    <property type="entry name" value="TPR"/>
    <property type="match status" value="3"/>
</dbReference>
<reference evidence="4 5" key="1">
    <citation type="submission" date="2020-10" db="EMBL/GenBank/DDBJ databases">
        <title>Connecting structure to function with the recovery of over 1000 high-quality activated sludge metagenome-assembled genomes encoding full-length rRNA genes using long-read sequencing.</title>
        <authorList>
            <person name="Singleton C.M."/>
            <person name="Petriglieri F."/>
            <person name="Kristensen J.M."/>
            <person name="Kirkegaard R.H."/>
            <person name="Michaelsen T.Y."/>
            <person name="Andersen M.H."/>
            <person name="Karst S.M."/>
            <person name="Dueholm M.S."/>
            <person name="Nielsen P.H."/>
            <person name="Albertsen M."/>
        </authorList>
    </citation>
    <scope>NUCLEOTIDE SEQUENCE [LARGE SCALE GENOMIC DNA]</scope>
    <source>
        <strain evidence="4">EsbW_18-Q3-R4-48_BATAC.463</strain>
    </source>
</reference>
<dbReference type="EMBL" id="JADJMS010000006">
    <property type="protein sequence ID" value="MBK7414113.1"/>
    <property type="molecule type" value="Genomic_DNA"/>
</dbReference>
<dbReference type="InterPro" id="IPR052048">
    <property type="entry name" value="ST_Response_Regulator"/>
</dbReference>
<dbReference type="Gene3D" id="3.40.50.2300">
    <property type="match status" value="1"/>
</dbReference>
<dbReference type="PANTHER" id="PTHR43228:SF1">
    <property type="entry name" value="TWO-COMPONENT RESPONSE REGULATOR ARR22"/>
    <property type="match status" value="1"/>
</dbReference>
<organism evidence="4 5">
    <name type="scientific">Candidatus Dechloromonas phosphorivorans</name>
    <dbReference type="NCBI Taxonomy" id="2899244"/>
    <lineage>
        <taxon>Bacteria</taxon>
        <taxon>Pseudomonadati</taxon>
        <taxon>Pseudomonadota</taxon>
        <taxon>Betaproteobacteria</taxon>
        <taxon>Rhodocyclales</taxon>
        <taxon>Azonexaceae</taxon>
        <taxon>Dechloromonas</taxon>
    </lineage>
</organism>
<evidence type="ECO:0000256" key="2">
    <source>
        <dbReference type="PROSITE-ProRule" id="PRU00339"/>
    </source>
</evidence>
<dbReference type="Pfam" id="PF00072">
    <property type="entry name" value="Response_reg"/>
    <property type="match status" value="1"/>
</dbReference>
<evidence type="ECO:0000259" key="3">
    <source>
        <dbReference type="PROSITE" id="PS50110"/>
    </source>
</evidence>
<dbReference type="SUPFAM" id="SSF52172">
    <property type="entry name" value="CheY-like"/>
    <property type="match status" value="1"/>
</dbReference>
<feature type="modified residue" description="4-aspartylphosphate" evidence="1">
    <location>
        <position position="61"/>
    </location>
</feature>
<dbReference type="PROSITE" id="PS50110">
    <property type="entry name" value="RESPONSE_REGULATORY"/>
    <property type="match status" value="1"/>
</dbReference>
<dbReference type="GO" id="GO:0000160">
    <property type="term" value="P:phosphorelay signal transduction system"/>
    <property type="evidence" value="ECO:0007669"/>
    <property type="project" value="InterPro"/>
</dbReference>
<evidence type="ECO:0000256" key="1">
    <source>
        <dbReference type="PROSITE-ProRule" id="PRU00169"/>
    </source>
</evidence>
<accession>A0A935JUQ1</accession>
<keyword evidence="2" id="KW-0802">TPR repeat</keyword>
<dbReference type="Gene3D" id="1.25.40.10">
    <property type="entry name" value="Tetratricopeptide repeat domain"/>
    <property type="match status" value="2"/>
</dbReference>
<protein>
    <submittedName>
        <fullName evidence="4">Response regulator</fullName>
    </submittedName>
</protein>
<feature type="domain" description="Response regulatory" evidence="3">
    <location>
        <begin position="11"/>
        <end position="130"/>
    </location>
</feature>
<keyword evidence="1" id="KW-0597">Phosphoprotein</keyword>
<dbReference type="InterPro" id="IPR011006">
    <property type="entry name" value="CheY-like_superfamily"/>
</dbReference>
<dbReference type="AlphaFoldDB" id="A0A935JUQ1"/>
<dbReference type="SUPFAM" id="SSF48452">
    <property type="entry name" value="TPR-like"/>
    <property type="match status" value="1"/>
</dbReference>
<evidence type="ECO:0000313" key="5">
    <source>
        <dbReference type="Proteomes" id="UP000739411"/>
    </source>
</evidence>
<proteinExistence type="predicted"/>
<name>A0A935JUQ1_9RHOO</name>
<dbReference type="Pfam" id="PF14559">
    <property type="entry name" value="TPR_19"/>
    <property type="match status" value="1"/>
</dbReference>
<dbReference type="PROSITE" id="PS50005">
    <property type="entry name" value="TPR"/>
    <property type="match status" value="2"/>
</dbReference>
<sequence>MAIVSPYSNTSVLILDDLPEMRSSLRSQLASLGCEKVSVSGNVKDALELCKQNRFDVILCDFYLSGGTDGQQFLEYLRNRRIIGRSTVFVMVTAEKGYDNVVTAAECLPDDYLLKPFTADALKSRIERLVEKKKRLAKADAMQDKGNWPEVIAACEEIIAAKDRHLVDAMRIKGNALIMAGRTENAVEFYQQMIAMRPMPWAQLGLARALHLSGDMTGGKNTLQSLIIDSPKMMAAYDLLGRMHQESGDHDEALAVLDSACEISPNSLARHRAIASVAEETGDYSRVEQALNQVVKKTRNSPLRDTSDFARLGNALTEMGEPGKAVQLLEEARTSFKEDANNPLLSAVEAVAQQKAGRPEQAAQALTRAMQGGVSNLPQEIALAVAKACLATGKQDEGENILKKLVQSSPDATGLHGKVSAVLRDNGLAERAEQLVAESKREIIQLNNEAVRRARAGQLTAAAEMLVEAANRLPGNVQIVTNASFALLFDVYTNGLDPAKIRMAQQFQQSAQTQNPKHPKLAEITELMGRIRSKYAAGKT</sequence>
<dbReference type="SMART" id="SM00448">
    <property type="entry name" value="REC"/>
    <property type="match status" value="1"/>
</dbReference>
<dbReference type="Proteomes" id="UP000739411">
    <property type="component" value="Unassembled WGS sequence"/>
</dbReference>
<dbReference type="PANTHER" id="PTHR43228">
    <property type="entry name" value="TWO-COMPONENT RESPONSE REGULATOR"/>
    <property type="match status" value="1"/>
</dbReference>
<dbReference type="InterPro" id="IPR001789">
    <property type="entry name" value="Sig_transdc_resp-reg_receiver"/>
</dbReference>
<evidence type="ECO:0000313" key="4">
    <source>
        <dbReference type="EMBL" id="MBK7414113.1"/>
    </source>
</evidence>
<comment type="caution">
    <text evidence="4">The sequence shown here is derived from an EMBL/GenBank/DDBJ whole genome shotgun (WGS) entry which is preliminary data.</text>
</comment>
<dbReference type="InterPro" id="IPR019734">
    <property type="entry name" value="TPR_rpt"/>
</dbReference>
<dbReference type="InterPro" id="IPR011990">
    <property type="entry name" value="TPR-like_helical_dom_sf"/>
</dbReference>
<dbReference type="CDD" id="cd17589">
    <property type="entry name" value="REC_TPR"/>
    <property type="match status" value="1"/>
</dbReference>
<feature type="repeat" description="TPR" evidence="2">
    <location>
        <begin position="234"/>
        <end position="267"/>
    </location>
</feature>
<gene>
    <name evidence="4" type="ORF">IPJ38_02315</name>
</gene>